<evidence type="ECO:0000313" key="3">
    <source>
        <dbReference type="EMBL" id="CAH0098863.1"/>
    </source>
</evidence>
<evidence type="ECO:0000313" key="4">
    <source>
        <dbReference type="Proteomes" id="UP000789390"/>
    </source>
</evidence>
<dbReference type="OrthoDB" id="10253982at2759"/>
<dbReference type="InterPro" id="IPR036691">
    <property type="entry name" value="Endo/exonu/phosph_ase_sf"/>
</dbReference>
<dbReference type="PANTHER" id="PTHR12121">
    <property type="entry name" value="CARBON CATABOLITE REPRESSOR PROTEIN 4"/>
    <property type="match status" value="1"/>
</dbReference>
<evidence type="ECO:0000259" key="2">
    <source>
        <dbReference type="Pfam" id="PF03372"/>
    </source>
</evidence>
<accession>A0A8J2RB48</accession>
<keyword evidence="4" id="KW-1185">Reference proteome</keyword>
<organism evidence="3 4">
    <name type="scientific">Daphnia galeata</name>
    <dbReference type="NCBI Taxonomy" id="27404"/>
    <lineage>
        <taxon>Eukaryota</taxon>
        <taxon>Metazoa</taxon>
        <taxon>Ecdysozoa</taxon>
        <taxon>Arthropoda</taxon>
        <taxon>Crustacea</taxon>
        <taxon>Branchiopoda</taxon>
        <taxon>Diplostraca</taxon>
        <taxon>Cladocera</taxon>
        <taxon>Anomopoda</taxon>
        <taxon>Daphniidae</taxon>
        <taxon>Daphnia</taxon>
    </lineage>
</organism>
<dbReference type="InterPro" id="IPR005135">
    <property type="entry name" value="Endo/exonuclease/phosphatase"/>
</dbReference>
<name>A0A8J2RB48_9CRUS</name>
<feature type="domain" description="Endonuclease/exonuclease/phosphatase" evidence="2">
    <location>
        <begin position="155"/>
        <end position="515"/>
    </location>
</feature>
<proteinExistence type="predicted"/>
<dbReference type="Pfam" id="PF03372">
    <property type="entry name" value="Exo_endo_phos"/>
    <property type="match status" value="1"/>
</dbReference>
<evidence type="ECO:0000256" key="1">
    <source>
        <dbReference type="SAM" id="MobiDB-lite"/>
    </source>
</evidence>
<dbReference type="SUPFAM" id="SSF56219">
    <property type="entry name" value="DNase I-like"/>
    <property type="match status" value="1"/>
</dbReference>
<dbReference type="Proteomes" id="UP000789390">
    <property type="component" value="Unassembled WGS sequence"/>
</dbReference>
<dbReference type="PANTHER" id="PTHR12121:SF34">
    <property type="entry name" value="PROTEIN ANGEL"/>
    <property type="match status" value="1"/>
</dbReference>
<dbReference type="Gene3D" id="3.60.10.10">
    <property type="entry name" value="Endonuclease/exonuclease/phosphatase"/>
    <property type="match status" value="1"/>
</dbReference>
<comment type="caution">
    <text evidence="3">The sequence shown here is derived from an EMBL/GenBank/DDBJ whole genome shotgun (WGS) entry which is preliminary data.</text>
</comment>
<dbReference type="InterPro" id="IPR050410">
    <property type="entry name" value="CCR4/nocturin_mRNA_transcr"/>
</dbReference>
<dbReference type="GO" id="GO:0000175">
    <property type="term" value="F:3'-5'-RNA exonuclease activity"/>
    <property type="evidence" value="ECO:0007669"/>
    <property type="project" value="TreeGrafter"/>
</dbReference>
<dbReference type="EMBL" id="CAKKLH010000010">
    <property type="protein sequence ID" value="CAH0098863.1"/>
    <property type="molecule type" value="Genomic_DNA"/>
</dbReference>
<feature type="region of interest" description="Disordered" evidence="1">
    <location>
        <begin position="60"/>
        <end position="86"/>
    </location>
</feature>
<dbReference type="AlphaFoldDB" id="A0A8J2RB48"/>
<sequence>MFTSIPCRCLLFRTISSSRCGFLCQRLSFLTFKGKDITMSNEQQKHFQRYSSVRYFHLSPNNQSNRRTGMGTSRSQSLVQNSSQTIRSQQGRQVYAYGCANMLYEESDMDPIKLKEKKLRFWLSSLRKWEYTKLGKELQQRQIKFPSHSLKFTVLSYNVLAQNLLEEHTYLYRKADPEALDWDSRAERILREVRDHQADILCLQEIQSNHYDSFYVPKLTLMGFKGVFKKRTGDKPDGCAIFFRDSMFELKESISVEYCKPNVELLDRDNIGLVALLNPRILHSKNSVNEDLPFIVIATTHLLYNPRRHDIKLAQLQLLFAELDLIAFNSSKATSKNNNGLSYHPTILTGDFNLTPNTSIYEFITRGSLQYKGLSRRQLTPEDRGHVLDNELIPPHLNVTDQCQHLHATEKRIPLVGFSSSRLSNGESSVERFSTGQLSHLLQFQSVYPHRLDRLNGANEATTFQNEWVTVDYIFHNGLEFKNSNLTLLSRLGLLAGKELDALGGLPSLASPSDHLPLVARFLWKYRGN</sequence>
<gene>
    <name evidence="3" type="ORF">DGAL_LOCUS969</name>
</gene>
<reference evidence="3" key="1">
    <citation type="submission" date="2021-11" db="EMBL/GenBank/DDBJ databases">
        <authorList>
            <person name="Schell T."/>
        </authorList>
    </citation>
    <scope>NUCLEOTIDE SEQUENCE</scope>
    <source>
        <strain evidence="3">M5</strain>
    </source>
</reference>
<protein>
    <recommendedName>
        <fullName evidence="2">Endonuclease/exonuclease/phosphatase domain-containing protein</fullName>
    </recommendedName>
</protein>